<evidence type="ECO:0000256" key="3">
    <source>
        <dbReference type="ARBA" id="ARBA00004729"/>
    </source>
</evidence>
<reference evidence="12 13" key="1">
    <citation type="submission" date="2020-08" db="EMBL/GenBank/DDBJ databases">
        <title>Genomic Encyclopedia of Type Strains, Phase IV (KMG-V): Genome sequencing to study the core and pangenomes of soil and plant-associated prokaryotes.</title>
        <authorList>
            <person name="Whitman W."/>
        </authorList>
    </citation>
    <scope>NUCLEOTIDE SEQUENCE [LARGE SCALE GENOMIC DNA]</scope>
    <source>
        <strain evidence="12 13">SRMrh-85</strain>
    </source>
</reference>
<comment type="similarity">
    <text evidence="4">Belongs to the LeuD family. LeuD type 1 subfamily.</text>
</comment>
<keyword evidence="9 12" id="KW-0456">Lyase</keyword>
<dbReference type="Pfam" id="PF00694">
    <property type="entry name" value="Aconitase_C"/>
    <property type="match status" value="1"/>
</dbReference>
<evidence type="ECO:0000313" key="13">
    <source>
        <dbReference type="Proteomes" id="UP000533533"/>
    </source>
</evidence>
<dbReference type="EMBL" id="JACHVZ010000023">
    <property type="protein sequence ID" value="MBB2931967.1"/>
    <property type="molecule type" value="Genomic_DNA"/>
</dbReference>
<dbReference type="InterPro" id="IPR004431">
    <property type="entry name" value="3-IsopropMal_deHydase_ssu"/>
</dbReference>
<dbReference type="Gene3D" id="3.20.19.10">
    <property type="entry name" value="Aconitase, domain 4"/>
    <property type="match status" value="1"/>
</dbReference>
<evidence type="ECO:0000256" key="1">
    <source>
        <dbReference type="ARBA" id="ARBA00000491"/>
    </source>
</evidence>
<dbReference type="SUPFAM" id="SSF52016">
    <property type="entry name" value="LeuD/IlvD-like"/>
    <property type="match status" value="1"/>
</dbReference>
<evidence type="ECO:0000313" key="12">
    <source>
        <dbReference type="EMBL" id="MBB2931967.1"/>
    </source>
</evidence>
<comment type="pathway">
    <text evidence="3">Amino-acid biosynthesis; L-leucine biosynthesis; L-leucine from 3-methyl-2-oxobutanoate: step 2/4.</text>
</comment>
<dbReference type="GO" id="GO:0003861">
    <property type="term" value="F:3-isopropylmalate dehydratase activity"/>
    <property type="evidence" value="ECO:0007669"/>
    <property type="project" value="UniProtKB-EC"/>
</dbReference>
<dbReference type="GO" id="GO:0047508">
    <property type="term" value="F:(R)-2-methylmalate dehydratase activity"/>
    <property type="evidence" value="ECO:0007669"/>
    <property type="project" value="UniProtKB-EC"/>
</dbReference>
<evidence type="ECO:0000256" key="4">
    <source>
        <dbReference type="ARBA" id="ARBA00009845"/>
    </source>
</evidence>
<feature type="domain" description="Aconitase A/isopropylmalate dehydratase small subunit swivel" evidence="11">
    <location>
        <begin position="2"/>
        <end position="121"/>
    </location>
</feature>
<sequence length="205" mass="22621">MKPFSAVHGRAVVFQRPNIDTDVIIRIERLMNTPREALGRYAFEVLRYDANGELRSDCVFNDPQNHAAPVLIAGENFGCGSSREGAVWALESLGIRCVIAGSFGDIFYNNCLQNGLLPVRLGTDEIATLVDETDGGRAIAIDLRSQIVATAAGQKFHFDIDQLKRDALLAGLDDIASTLCHEAEIAAWQDSDRQHRAWVWHTSAR</sequence>
<dbReference type="InterPro" id="IPR015928">
    <property type="entry name" value="Aconitase/3IPM_dehydase_swvl"/>
</dbReference>
<keyword evidence="8" id="KW-0028">Amino-acid biosynthesis</keyword>
<keyword evidence="10" id="KW-0100">Branched-chain amino acid biosynthesis</keyword>
<comment type="subunit">
    <text evidence="5">Heterodimer of LeuC and LeuD.</text>
</comment>
<dbReference type="NCBIfam" id="NF002458">
    <property type="entry name" value="PRK01641.1"/>
    <property type="match status" value="1"/>
</dbReference>
<dbReference type="NCBIfam" id="TIGR00171">
    <property type="entry name" value="leuD"/>
    <property type="match status" value="1"/>
</dbReference>
<evidence type="ECO:0000259" key="11">
    <source>
        <dbReference type="Pfam" id="PF00694"/>
    </source>
</evidence>
<keyword evidence="13" id="KW-1185">Reference proteome</keyword>
<accession>A0ABR6FXX5</accession>
<dbReference type="EC" id="4.2.1.33" evidence="6"/>
<comment type="function">
    <text evidence="2">Catalyzes the isomerization between 2-isopropylmalate and 3-isopropylmalate, via the formation of 2-isopropylmaleate.</text>
</comment>
<evidence type="ECO:0000256" key="10">
    <source>
        <dbReference type="ARBA" id="ARBA00023304"/>
    </source>
</evidence>
<evidence type="ECO:0000256" key="2">
    <source>
        <dbReference type="ARBA" id="ARBA00002695"/>
    </source>
</evidence>
<evidence type="ECO:0000256" key="9">
    <source>
        <dbReference type="ARBA" id="ARBA00023239"/>
    </source>
</evidence>
<dbReference type="PANTHER" id="PTHR43345">
    <property type="entry name" value="3-ISOPROPYLMALATE DEHYDRATASE SMALL SUBUNIT 2-RELATED-RELATED"/>
    <property type="match status" value="1"/>
</dbReference>
<comment type="caution">
    <text evidence="12">The sequence shown here is derived from an EMBL/GenBank/DDBJ whole genome shotgun (WGS) entry which is preliminary data.</text>
</comment>
<protein>
    <recommendedName>
        <fullName evidence="6">3-isopropylmalate dehydratase</fullName>
        <ecNumber evidence="6">4.2.1.33</ecNumber>
    </recommendedName>
</protein>
<dbReference type="CDD" id="cd01577">
    <property type="entry name" value="IPMI_Swivel"/>
    <property type="match status" value="1"/>
</dbReference>
<evidence type="ECO:0000256" key="5">
    <source>
        <dbReference type="ARBA" id="ARBA00011271"/>
    </source>
</evidence>
<organism evidence="12 13">
    <name type="scientific">Paraburkholderia silvatlantica</name>
    <dbReference type="NCBI Taxonomy" id="321895"/>
    <lineage>
        <taxon>Bacteria</taxon>
        <taxon>Pseudomonadati</taxon>
        <taxon>Pseudomonadota</taxon>
        <taxon>Betaproteobacteria</taxon>
        <taxon>Burkholderiales</taxon>
        <taxon>Burkholderiaceae</taxon>
        <taxon>Paraburkholderia</taxon>
    </lineage>
</organism>
<gene>
    <name evidence="12" type="ORF">FHX59_006441</name>
</gene>
<dbReference type="PANTHER" id="PTHR43345:SF5">
    <property type="entry name" value="3-ISOPROPYLMALATE DEHYDRATASE SMALL SUBUNIT"/>
    <property type="match status" value="1"/>
</dbReference>
<comment type="catalytic activity">
    <reaction evidence="1">
        <text>(2R,3S)-3-isopropylmalate = (2S)-2-isopropylmalate</text>
        <dbReference type="Rhea" id="RHEA:32287"/>
        <dbReference type="ChEBI" id="CHEBI:1178"/>
        <dbReference type="ChEBI" id="CHEBI:35121"/>
        <dbReference type="EC" id="4.2.1.33"/>
    </reaction>
</comment>
<evidence type="ECO:0000256" key="6">
    <source>
        <dbReference type="ARBA" id="ARBA00011998"/>
    </source>
</evidence>
<proteinExistence type="inferred from homology"/>
<dbReference type="InterPro" id="IPR000573">
    <property type="entry name" value="AconitaseA/IPMdHydase_ssu_swvl"/>
</dbReference>
<dbReference type="Proteomes" id="UP000533533">
    <property type="component" value="Unassembled WGS sequence"/>
</dbReference>
<keyword evidence="7" id="KW-0432">Leucine biosynthesis</keyword>
<dbReference type="RefSeq" id="WP_110387488.1">
    <property type="nucleotide sequence ID" value="NZ_JACHVZ010000023.1"/>
</dbReference>
<evidence type="ECO:0000256" key="8">
    <source>
        <dbReference type="ARBA" id="ARBA00022605"/>
    </source>
</evidence>
<dbReference type="InterPro" id="IPR033940">
    <property type="entry name" value="IPMI_Swivel"/>
</dbReference>
<dbReference type="InterPro" id="IPR050075">
    <property type="entry name" value="LeuD"/>
</dbReference>
<name>A0ABR6FXX5_9BURK</name>
<evidence type="ECO:0000256" key="7">
    <source>
        <dbReference type="ARBA" id="ARBA00022430"/>
    </source>
</evidence>